<evidence type="ECO:0000313" key="3">
    <source>
        <dbReference type="EMBL" id="GKS81938.1"/>
    </source>
</evidence>
<reference evidence="3" key="1">
    <citation type="journal article" date="2022" name="Int. J. Syst. Evol. Microbiol.">
        <title>A novel species of lactic acid bacteria, Ligilactobacillus pabuli sp. nov., isolated from alfalfa silage.</title>
        <authorList>
            <person name="Tohno M."/>
            <person name="Tanizawa Y."/>
            <person name="Sawada H."/>
            <person name="Sakamoto M."/>
            <person name="Ohkuma M."/>
            <person name="Kobayashi H."/>
        </authorList>
    </citation>
    <scope>NUCLEOTIDE SEQUENCE</scope>
    <source>
        <strain evidence="3">AF129</strain>
    </source>
</reference>
<feature type="transmembrane region" description="Helical" evidence="2">
    <location>
        <begin position="12"/>
        <end position="30"/>
    </location>
</feature>
<organism evidence="3 4">
    <name type="scientific">Ligilactobacillus pabuli</name>
    <dbReference type="NCBI Taxonomy" id="2886039"/>
    <lineage>
        <taxon>Bacteria</taxon>
        <taxon>Bacillati</taxon>
        <taxon>Bacillota</taxon>
        <taxon>Bacilli</taxon>
        <taxon>Lactobacillales</taxon>
        <taxon>Lactobacillaceae</taxon>
        <taxon>Ligilactobacillus</taxon>
    </lineage>
</organism>
<dbReference type="PANTHER" id="PTHR33219:SF14">
    <property type="entry name" value="PROTEIN COFACTOR ASSEMBLY OF COMPLEX C SUBUNIT B CCB3, CHLOROPLASTIC-RELATED"/>
    <property type="match status" value="1"/>
</dbReference>
<sequence>MLLMIINGLFQVYTLLIVIFVLMSWFPGAYETKLGEILAKVCRPYLSLFDFVPPFFGISFAPLIAIIVLEFVQSGLIYLLAMLGLGGL</sequence>
<dbReference type="EMBL" id="BQXH01000015">
    <property type="protein sequence ID" value="GKS81938.1"/>
    <property type="molecule type" value="Genomic_DNA"/>
</dbReference>
<protein>
    <submittedName>
        <fullName evidence="3">Membrane protein</fullName>
    </submittedName>
</protein>
<keyword evidence="2" id="KW-0472">Membrane</keyword>
<gene>
    <name evidence="3" type="ORF">LPAF129_16240</name>
</gene>
<comment type="caution">
    <text evidence="3">The sequence shown here is derived from an EMBL/GenBank/DDBJ whole genome shotgun (WGS) entry which is preliminary data.</text>
</comment>
<feature type="transmembrane region" description="Helical" evidence="2">
    <location>
        <begin position="55"/>
        <end position="81"/>
    </location>
</feature>
<evidence type="ECO:0000256" key="1">
    <source>
        <dbReference type="ARBA" id="ARBA00010894"/>
    </source>
</evidence>
<dbReference type="PANTHER" id="PTHR33219">
    <property type="entry name" value="YLMG HOMOLOG PROTEIN 2, CHLOROPLASTIC"/>
    <property type="match status" value="1"/>
</dbReference>
<name>A0ABQ5JJB5_9LACO</name>
<keyword evidence="4" id="KW-1185">Reference proteome</keyword>
<keyword evidence="2" id="KW-0812">Transmembrane</keyword>
<comment type="similarity">
    <text evidence="1">Belongs to the YggT family.</text>
</comment>
<keyword evidence="2" id="KW-1133">Transmembrane helix</keyword>
<dbReference type="RefSeq" id="WP_244055857.1">
    <property type="nucleotide sequence ID" value="NZ_BQXH01000015.1"/>
</dbReference>
<dbReference type="Proteomes" id="UP001055149">
    <property type="component" value="Unassembled WGS sequence"/>
</dbReference>
<proteinExistence type="inferred from homology"/>
<accession>A0ABQ5JJB5</accession>
<dbReference type="Pfam" id="PF02325">
    <property type="entry name" value="CCB3_YggT"/>
    <property type="match status" value="1"/>
</dbReference>
<evidence type="ECO:0000313" key="4">
    <source>
        <dbReference type="Proteomes" id="UP001055149"/>
    </source>
</evidence>
<dbReference type="InterPro" id="IPR003425">
    <property type="entry name" value="CCB3/YggT"/>
</dbReference>
<evidence type="ECO:0000256" key="2">
    <source>
        <dbReference type="SAM" id="Phobius"/>
    </source>
</evidence>